<keyword evidence="4 15" id="KW-0235">DNA replication</keyword>
<evidence type="ECO:0000256" key="1">
    <source>
        <dbReference type="ARBA" id="ARBA00007705"/>
    </source>
</evidence>
<proteinExistence type="inferred from homology"/>
<dbReference type="GO" id="GO:0003887">
    <property type="term" value="F:DNA-directed DNA polymerase activity"/>
    <property type="evidence" value="ECO:0007669"/>
    <property type="project" value="UniProtKB-UniRule"/>
</dbReference>
<evidence type="ECO:0000256" key="7">
    <source>
        <dbReference type="ARBA" id="ARBA00022801"/>
    </source>
</evidence>
<dbReference type="InterPro" id="IPR012337">
    <property type="entry name" value="RNaseH-like_sf"/>
</dbReference>
<dbReference type="InterPro" id="IPR043502">
    <property type="entry name" value="DNA/RNA_pol_sf"/>
</dbReference>
<dbReference type="FunFam" id="1.10.150.20:FF:000003">
    <property type="entry name" value="DNA polymerase I"/>
    <property type="match status" value="1"/>
</dbReference>
<dbReference type="InterPro" id="IPR036397">
    <property type="entry name" value="RNaseH_sf"/>
</dbReference>
<evidence type="ECO:0000256" key="13">
    <source>
        <dbReference type="ARBA" id="ARBA00053603"/>
    </source>
</evidence>
<evidence type="ECO:0000256" key="6">
    <source>
        <dbReference type="ARBA" id="ARBA00022763"/>
    </source>
</evidence>
<comment type="catalytic activity">
    <reaction evidence="12 15">
        <text>DNA(n) + a 2'-deoxyribonucleoside 5'-triphosphate = DNA(n+1) + diphosphate</text>
        <dbReference type="Rhea" id="RHEA:22508"/>
        <dbReference type="Rhea" id="RHEA-COMP:17339"/>
        <dbReference type="Rhea" id="RHEA-COMP:17340"/>
        <dbReference type="ChEBI" id="CHEBI:33019"/>
        <dbReference type="ChEBI" id="CHEBI:61560"/>
        <dbReference type="ChEBI" id="CHEBI:173112"/>
        <dbReference type="EC" id="2.7.7.7"/>
    </reaction>
</comment>
<dbReference type="SMART" id="SM00482">
    <property type="entry name" value="POLAc"/>
    <property type="match status" value="1"/>
</dbReference>
<keyword evidence="10 15" id="KW-0238">DNA-binding</keyword>
<gene>
    <name evidence="15 18" type="primary">polA</name>
    <name evidence="18" type="ORF">JQS30_08900</name>
</gene>
<organism evidence="18 19">
    <name type="scientific">Natronoglycomyces albus</name>
    <dbReference type="NCBI Taxonomy" id="2811108"/>
    <lineage>
        <taxon>Bacteria</taxon>
        <taxon>Bacillati</taxon>
        <taxon>Actinomycetota</taxon>
        <taxon>Actinomycetes</taxon>
        <taxon>Glycomycetales</taxon>
        <taxon>Glycomycetaceae</taxon>
        <taxon>Natronoglycomyces</taxon>
    </lineage>
</organism>
<evidence type="ECO:0000256" key="8">
    <source>
        <dbReference type="ARBA" id="ARBA00022839"/>
    </source>
</evidence>
<dbReference type="NCBIfam" id="NF004397">
    <property type="entry name" value="PRK05755.1"/>
    <property type="match status" value="1"/>
</dbReference>
<keyword evidence="8 15" id="KW-0269">Exonuclease</keyword>
<dbReference type="Proteomes" id="UP000662939">
    <property type="component" value="Chromosome"/>
</dbReference>
<dbReference type="InterPro" id="IPR020045">
    <property type="entry name" value="DNA_polI_H3TH"/>
</dbReference>
<evidence type="ECO:0000259" key="16">
    <source>
        <dbReference type="SMART" id="SM00475"/>
    </source>
</evidence>
<evidence type="ECO:0000256" key="9">
    <source>
        <dbReference type="ARBA" id="ARBA00022932"/>
    </source>
</evidence>
<dbReference type="Gene3D" id="3.30.420.10">
    <property type="entry name" value="Ribonuclease H-like superfamily/Ribonuclease H"/>
    <property type="match status" value="1"/>
</dbReference>
<name>A0A895XJF5_9ACTN</name>
<dbReference type="AlphaFoldDB" id="A0A895XJF5"/>
<protein>
    <recommendedName>
        <fullName evidence="14 15">DNA polymerase I</fullName>
        <ecNumber evidence="14 15">2.7.7.7</ecNumber>
    </recommendedName>
</protein>
<dbReference type="CDD" id="cd09859">
    <property type="entry name" value="PIN_53EXO"/>
    <property type="match status" value="1"/>
</dbReference>
<reference evidence="18" key="1">
    <citation type="submission" date="2021-02" db="EMBL/GenBank/DDBJ databases">
        <title>Natronoglycomyces albus gen. nov., sp. nov, a haloalkaliphilic actinobacterium from a soda solonchak soil.</title>
        <authorList>
            <person name="Sorokin D.Y."/>
            <person name="Khijniak T.V."/>
            <person name="Zakharycheva A.P."/>
            <person name="Boueva O.V."/>
            <person name="Ariskina E.V."/>
            <person name="Hahnke R.L."/>
            <person name="Bunk B."/>
            <person name="Sproer C."/>
            <person name="Schumann P."/>
            <person name="Evtushenko L.I."/>
            <person name="Kublanov I.V."/>
        </authorList>
    </citation>
    <scope>NUCLEOTIDE SEQUENCE</scope>
    <source>
        <strain evidence="18">DSM 106290</strain>
    </source>
</reference>
<keyword evidence="6 15" id="KW-0227">DNA damage</keyword>
<dbReference type="SUPFAM" id="SSF88723">
    <property type="entry name" value="PIN domain-like"/>
    <property type="match status" value="1"/>
</dbReference>
<keyword evidence="7 15" id="KW-0378">Hydrolase</keyword>
<evidence type="ECO:0000256" key="2">
    <source>
        <dbReference type="ARBA" id="ARBA00022679"/>
    </source>
</evidence>
<dbReference type="InterPro" id="IPR036279">
    <property type="entry name" value="5-3_exonuclease_C_sf"/>
</dbReference>
<dbReference type="SUPFAM" id="SSF53098">
    <property type="entry name" value="Ribonuclease H-like"/>
    <property type="match status" value="1"/>
</dbReference>
<keyword evidence="5" id="KW-0540">Nuclease</keyword>
<dbReference type="InterPro" id="IPR002298">
    <property type="entry name" value="DNA_polymerase_A"/>
</dbReference>
<evidence type="ECO:0000256" key="3">
    <source>
        <dbReference type="ARBA" id="ARBA00022695"/>
    </source>
</evidence>
<evidence type="ECO:0000256" key="11">
    <source>
        <dbReference type="ARBA" id="ARBA00023204"/>
    </source>
</evidence>
<dbReference type="PANTHER" id="PTHR10133">
    <property type="entry name" value="DNA POLYMERASE I"/>
    <property type="match status" value="1"/>
</dbReference>
<dbReference type="FunFam" id="1.10.150.20:FF:000002">
    <property type="entry name" value="DNA polymerase I"/>
    <property type="match status" value="1"/>
</dbReference>
<evidence type="ECO:0000313" key="18">
    <source>
        <dbReference type="EMBL" id="QSB03942.1"/>
    </source>
</evidence>
<dbReference type="Pfam" id="PF00476">
    <property type="entry name" value="DNA_pol_A"/>
    <property type="match status" value="1"/>
</dbReference>
<dbReference type="GO" id="GO:0006261">
    <property type="term" value="P:DNA-templated DNA replication"/>
    <property type="evidence" value="ECO:0007669"/>
    <property type="project" value="UniProtKB-UniRule"/>
</dbReference>
<dbReference type="PANTHER" id="PTHR10133:SF27">
    <property type="entry name" value="DNA POLYMERASE NU"/>
    <property type="match status" value="1"/>
</dbReference>
<dbReference type="CDD" id="cd06140">
    <property type="entry name" value="DNA_polA_I_Bacillus_like_exo"/>
    <property type="match status" value="1"/>
</dbReference>
<evidence type="ECO:0000256" key="12">
    <source>
        <dbReference type="ARBA" id="ARBA00049244"/>
    </source>
</evidence>
<feature type="domain" description="5'-3' exonuclease" evidence="16">
    <location>
        <begin position="6"/>
        <end position="266"/>
    </location>
</feature>
<evidence type="ECO:0000256" key="5">
    <source>
        <dbReference type="ARBA" id="ARBA00022722"/>
    </source>
</evidence>
<evidence type="ECO:0000256" key="15">
    <source>
        <dbReference type="RuleBase" id="RU004460"/>
    </source>
</evidence>
<dbReference type="InterPro" id="IPR002421">
    <property type="entry name" value="5-3_exonuclease"/>
</dbReference>
<dbReference type="InterPro" id="IPR001098">
    <property type="entry name" value="DNA-dir_DNA_pol_A_palm_dom"/>
</dbReference>
<dbReference type="CDD" id="cd08637">
    <property type="entry name" value="DNA_pol_A_pol_I_C"/>
    <property type="match status" value="1"/>
</dbReference>
<dbReference type="GO" id="GO:0003677">
    <property type="term" value="F:DNA binding"/>
    <property type="evidence" value="ECO:0007669"/>
    <property type="project" value="UniProtKB-UniRule"/>
</dbReference>
<dbReference type="SMART" id="SM00475">
    <property type="entry name" value="53EXOc"/>
    <property type="match status" value="1"/>
</dbReference>
<keyword evidence="2 15" id="KW-0808">Transferase</keyword>
<comment type="similarity">
    <text evidence="1 15">Belongs to the DNA polymerase type-A family.</text>
</comment>
<evidence type="ECO:0000256" key="4">
    <source>
        <dbReference type="ARBA" id="ARBA00022705"/>
    </source>
</evidence>
<dbReference type="EMBL" id="CP070496">
    <property type="protein sequence ID" value="QSB03942.1"/>
    <property type="molecule type" value="Genomic_DNA"/>
</dbReference>
<dbReference type="SUPFAM" id="SSF47807">
    <property type="entry name" value="5' to 3' exonuclease, C-terminal subdomain"/>
    <property type="match status" value="1"/>
</dbReference>
<keyword evidence="19" id="KW-1185">Reference proteome</keyword>
<accession>A0A895XJF5</accession>
<dbReference type="InterPro" id="IPR029060">
    <property type="entry name" value="PIN-like_dom_sf"/>
</dbReference>
<dbReference type="GO" id="GO:0006302">
    <property type="term" value="P:double-strand break repair"/>
    <property type="evidence" value="ECO:0007669"/>
    <property type="project" value="TreeGrafter"/>
</dbReference>
<sequence length="902" mass="99866">MASQKTRLLLIDGHSMAFRAFFALPAENFSTSTGQTTNAIYGFASMLIGLLREERPTHVAVAFDVSRHTFRTEKYADYKAGRDETPQEFKSQIPLIKELLDAFNICWIEKATYEADDIIATLAAHAQRQGWETLISSGDRDAIQLVNDTTTLLYPVKGVTELKRYTPESVEEKYLVRPDRYRDLAALVGEKSDNLSGVPGVGGKTAAKWINKYGSLEQIIDSADSIGGKVGQSFRDHLDDVRRNYDLNRLLDDVDLDRDLADVTWQGWSQEATNSLFDTLEFRGLGERLNRQLSEFSLGDGIVTEPEDVLDLSAVALEPGNLGQWFDDHATGPIGIAYRGTFAAGGGEIEAVALAAGSEALWFEPSQLNEDDESAWATWLADCARPKVLHNLKHFLWGAASVGWPRVEGMECDTLLAAYLVRPEQRGYELSDLCQQYLGRTLDEHQAATAEEGTLAGLDEAGSDTRVLLAADCAAAAAIAELAVELRKALEERHVSKLASTLEYPVGVVLANMETVGIAADDDHFSGLEDRFSTLAKEATDEVYRIVGKQFNLRSPKQLQQVLFEDLGMPKTKRTKTGYTTDAEALQQLFAKTGHPSLEQLLRFRDSEKLKQIVAGLRGTIQSDGRIHTTFHQTVAATGRLSSIDPNLQNVPVRSQAGRDIRDGFVVGSGYDTLMTIDYSQIEMRIMAHLSQDEGLIDAFRTGEDLHSTVAAAVFSVPTNEVSAEQRRRIKAMSYGLAYGLSPYGLSQQLGISAEEARQLTETYFERFGGVRDYLHRVVEKARHDGYTETMMGRRRYFPELMSDNRQRREMAERAALNAPIQGTAADIMKVAMLKVDRELESRKLDSRVLLQVHDELVIEVAKGEREQLEQVVSDAMGAAGELSVPLAVSAGYGRTWDEAAH</sequence>
<dbReference type="Gene3D" id="3.40.50.1010">
    <property type="entry name" value="5'-nuclease"/>
    <property type="match status" value="1"/>
</dbReference>
<dbReference type="InterPro" id="IPR018320">
    <property type="entry name" value="DNA_polymerase_1"/>
</dbReference>
<dbReference type="Gene3D" id="1.20.1060.10">
    <property type="entry name" value="Taq DNA Polymerase, Chain T, domain 4"/>
    <property type="match status" value="1"/>
</dbReference>
<keyword evidence="11 15" id="KW-0234">DNA repair</keyword>
<dbReference type="RefSeq" id="WP_213169940.1">
    <property type="nucleotide sequence ID" value="NZ_CP070496.1"/>
</dbReference>
<dbReference type="Pfam" id="PF02739">
    <property type="entry name" value="5_3_exonuc_N"/>
    <property type="match status" value="1"/>
</dbReference>
<dbReference type="PRINTS" id="PR00868">
    <property type="entry name" value="DNAPOLI"/>
</dbReference>
<dbReference type="FunFam" id="3.40.50.1010:FF:000001">
    <property type="entry name" value="DNA polymerase I"/>
    <property type="match status" value="1"/>
</dbReference>
<dbReference type="Gene3D" id="1.10.150.20">
    <property type="entry name" value="5' to 3' exonuclease, C-terminal subdomain"/>
    <property type="match status" value="2"/>
</dbReference>
<feature type="domain" description="DNA-directed DNA polymerase family A palm" evidence="17">
    <location>
        <begin position="658"/>
        <end position="865"/>
    </location>
</feature>
<dbReference type="SUPFAM" id="SSF56672">
    <property type="entry name" value="DNA/RNA polymerases"/>
    <property type="match status" value="1"/>
</dbReference>
<keyword evidence="9 15" id="KW-0239">DNA-directed DNA polymerase</keyword>
<evidence type="ECO:0000259" key="17">
    <source>
        <dbReference type="SMART" id="SM00482"/>
    </source>
</evidence>
<dbReference type="CDD" id="cd09898">
    <property type="entry name" value="H3TH_53EXO"/>
    <property type="match status" value="1"/>
</dbReference>
<evidence type="ECO:0000313" key="19">
    <source>
        <dbReference type="Proteomes" id="UP000662939"/>
    </source>
</evidence>
<comment type="function">
    <text evidence="13">In addition to polymerase activity, this DNA polymerase exhibits 3'-5' and 5'-3' exonuclease activity.</text>
</comment>
<dbReference type="GO" id="GO:0008409">
    <property type="term" value="F:5'-3' exonuclease activity"/>
    <property type="evidence" value="ECO:0007669"/>
    <property type="project" value="UniProtKB-UniRule"/>
</dbReference>
<dbReference type="EC" id="2.7.7.7" evidence="14 15"/>
<dbReference type="Gene3D" id="3.30.70.370">
    <property type="match status" value="1"/>
</dbReference>
<evidence type="ECO:0000256" key="14">
    <source>
        <dbReference type="NCBIfam" id="TIGR00593"/>
    </source>
</evidence>
<dbReference type="NCBIfam" id="TIGR00593">
    <property type="entry name" value="pola"/>
    <property type="match status" value="1"/>
</dbReference>
<dbReference type="InterPro" id="IPR008918">
    <property type="entry name" value="HhH2"/>
</dbReference>
<evidence type="ECO:0000256" key="10">
    <source>
        <dbReference type="ARBA" id="ARBA00023125"/>
    </source>
</evidence>
<comment type="function">
    <text evidence="15">In addition to polymerase activity, this DNA polymerase exhibits 5'-3' exonuclease activity.</text>
</comment>
<keyword evidence="3 15" id="KW-0548">Nucleotidyltransferase</keyword>
<dbReference type="KEGG" id="nav:JQS30_08900"/>
<dbReference type="SMART" id="SM00279">
    <property type="entry name" value="HhH2"/>
    <property type="match status" value="1"/>
</dbReference>
<dbReference type="Pfam" id="PF01367">
    <property type="entry name" value="5_3_exonuc"/>
    <property type="match status" value="1"/>
</dbReference>
<dbReference type="InterPro" id="IPR020046">
    <property type="entry name" value="5-3_exonucl_a-hlix_arch_N"/>
</dbReference>